<dbReference type="CDD" id="cd00761">
    <property type="entry name" value="Glyco_tranf_GTA_type"/>
    <property type="match status" value="1"/>
</dbReference>
<keyword evidence="2" id="KW-1003">Cell membrane</keyword>
<dbReference type="InterPro" id="IPR001173">
    <property type="entry name" value="Glyco_trans_2-like"/>
</dbReference>
<evidence type="ECO:0000259" key="6">
    <source>
        <dbReference type="Pfam" id="PF00535"/>
    </source>
</evidence>
<dbReference type="PANTHER" id="PTHR43646:SF2">
    <property type="entry name" value="GLYCOSYLTRANSFERASE 2-LIKE DOMAIN-CONTAINING PROTEIN"/>
    <property type="match status" value="1"/>
</dbReference>
<evidence type="ECO:0000313" key="7">
    <source>
        <dbReference type="EMBL" id="MCB5197192.1"/>
    </source>
</evidence>
<accession>A0ABS8BN90</accession>
<dbReference type="SUPFAM" id="SSF53448">
    <property type="entry name" value="Nucleotide-diphospho-sugar transferases"/>
    <property type="match status" value="1"/>
</dbReference>
<organism evidence="7 8">
    <name type="scientific">Deefgea salmonis</name>
    <dbReference type="NCBI Taxonomy" id="2875502"/>
    <lineage>
        <taxon>Bacteria</taxon>
        <taxon>Pseudomonadati</taxon>
        <taxon>Pseudomonadota</taxon>
        <taxon>Betaproteobacteria</taxon>
        <taxon>Neisseriales</taxon>
        <taxon>Chitinibacteraceae</taxon>
        <taxon>Deefgea</taxon>
    </lineage>
</organism>
<evidence type="ECO:0000256" key="2">
    <source>
        <dbReference type="ARBA" id="ARBA00022475"/>
    </source>
</evidence>
<dbReference type="EC" id="2.4.-.-" evidence="7"/>
<dbReference type="Proteomes" id="UP001198034">
    <property type="component" value="Unassembled WGS sequence"/>
</dbReference>
<keyword evidence="8" id="KW-1185">Reference proteome</keyword>
<comment type="caution">
    <text evidence="7">The sequence shown here is derived from an EMBL/GenBank/DDBJ whole genome shotgun (WGS) entry which is preliminary data.</text>
</comment>
<proteinExistence type="predicted"/>
<dbReference type="EMBL" id="JAJAWG010000010">
    <property type="protein sequence ID" value="MCB5197192.1"/>
    <property type="molecule type" value="Genomic_DNA"/>
</dbReference>
<reference evidence="7 8" key="1">
    <citation type="submission" date="2021-10" db="EMBL/GenBank/DDBJ databases">
        <authorList>
            <person name="Chen M."/>
        </authorList>
    </citation>
    <scope>NUCLEOTIDE SEQUENCE [LARGE SCALE GENOMIC DNA]</scope>
    <source>
        <strain evidence="7 8">H3-26</strain>
    </source>
</reference>
<dbReference type="InterPro" id="IPR029044">
    <property type="entry name" value="Nucleotide-diphossugar_trans"/>
</dbReference>
<feature type="domain" description="Glycosyltransferase 2-like" evidence="6">
    <location>
        <begin position="13"/>
        <end position="128"/>
    </location>
</feature>
<comment type="subcellular location">
    <subcellularLocation>
        <location evidence="1">Cell membrane</location>
    </subcellularLocation>
</comment>
<evidence type="ECO:0000256" key="1">
    <source>
        <dbReference type="ARBA" id="ARBA00004236"/>
    </source>
</evidence>
<gene>
    <name evidence="7" type="ORF">LG219_13045</name>
</gene>
<sequence length="335" mass="37965">MSRLSMPASSLISVVVIGRNEGARLVRCFESITACSWPNLELIYVDSGSTDQSIAAAQAAGATVLQSFERGAAAARNVGWQASRADWVLFLDGDTVLEPDFLCKAYEAMQAEEDVVCVWGHRRELNPQQSIYVRVLDLDWCYRPGRTLFCGGDALFYRPALVTVGGFDAGMLAGEEPELCHRLRKVGGAILHLDQAMTQHDLAITHFAQYWQRAVRAGYAYFAVSQQSQSFWQAEVRHNLRQTLIVLSLLSLSLLLVLEQTPLFFLPLLFLLCLMMRSAWRARWRTRHVFTLLLYGVHSWFEQLPVSWGIWRCWCDLQQKKVAPLIEYKDRKGGT</sequence>
<evidence type="ECO:0000313" key="8">
    <source>
        <dbReference type="Proteomes" id="UP001198034"/>
    </source>
</evidence>
<keyword evidence="5" id="KW-0472">Membrane</keyword>
<dbReference type="GO" id="GO:0016757">
    <property type="term" value="F:glycosyltransferase activity"/>
    <property type="evidence" value="ECO:0007669"/>
    <property type="project" value="UniProtKB-KW"/>
</dbReference>
<name>A0ABS8BN90_9NEIS</name>
<keyword evidence="3 7" id="KW-0328">Glycosyltransferase</keyword>
<evidence type="ECO:0000256" key="3">
    <source>
        <dbReference type="ARBA" id="ARBA00022676"/>
    </source>
</evidence>
<protein>
    <submittedName>
        <fullName evidence="7">Glycosyltransferase</fullName>
        <ecNumber evidence="7">2.4.-.-</ecNumber>
    </submittedName>
</protein>
<keyword evidence="4 7" id="KW-0808">Transferase</keyword>
<dbReference type="Gene3D" id="3.90.550.10">
    <property type="entry name" value="Spore Coat Polysaccharide Biosynthesis Protein SpsA, Chain A"/>
    <property type="match status" value="1"/>
</dbReference>
<evidence type="ECO:0000256" key="4">
    <source>
        <dbReference type="ARBA" id="ARBA00022679"/>
    </source>
</evidence>
<dbReference type="PANTHER" id="PTHR43646">
    <property type="entry name" value="GLYCOSYLTRANSFERASE"/>
    <property type="match status" value="1"/>
</dbReference>
<dbReference type="Pfam" id="PF00535">
    <property type="entry name" value="Glycos_transf_2"/>
    <property type="match status" value="1"/>
</dbReference>
<evidence type="ECO:0000256" key="5">
    <source>
        <dbReference type="ARBA" id="ARBA00023136"/>
    </source>
</evidence>
<dbReference type="RefSeq" id="WP_226764919.1">
    <property type="nucleotide sequence ID" value="NZ_JAJAWG010000010.1"/>
</dbReference>